<name>A0A8R7U642_TRIUA</name>
<evidence type="ECO:0000313" key="6">
    <source>
        <dbReference type="Proteomes" id="UP000015106"/>
    </source>
</evidence>
<keyword evidence="2" id="KW-0677">Repeat</keyword>
<comment type="similarity">
    <text evidence="1">Belongs to the ankyrin SOCS box (ASB) family.</text>
</comment>
<dbReference type="PANTHER" id="PTHR24136">
    <property type="entry name" value="SOWAH (DROSOPHILA) HOMOLOG"/>
    <property type="match status" value="1"/>
</dbReference>
<protein>
    <submittedName>
        <fullName evidence="5">Uncharacterized protein</fullName>
    </submittedName>
</protein>
<proteinExistence type="inferred from homology"/>
<evidence type="ECO:0000256" key="1">
    <source>
        <dbReference type="ARBA" id="ARBA00005949"/>
    </source>
</evidence>
<dbReference type="Gramene" id="TuG1812G0400000839.01.T01">
    <property type="protein sequence ID" value="TuG1812G0400000839.01.T01"/>
    <property type="gene ID" value="TuG1812G0400000839.01"/>
</dbReference>
<dbReference type="EnsemblPlants" id="TuG1812G0400000839.01.T01">
    <property type="protein sequence ID" value="TuG1812G0400000839.01.T01"/>
    <property type="gene ID" value="TuG1812G0400000839.01"/>
</dbReference>
<evidence type="ECO:0000313" key="5">
    <source>
        <dbReference type="EnsemblPlants" id="TuG1812G0400000839.01.T01"/>
    </source>
</evidence>
<organism evidence="5 6">
    <name type="scientific">Triticum urartu</name>
    <name type="common">Red wild einkorn</name>
    <name type="synonym">Crithodium urartu</name>
    <dbReference type="NCBI Taxonomy" id="4572"/>
    <lineage>
        <taxon>Eukaryota</taxon>
        <taxon>Viridiplantae</taxon>
        <taxon>Streptophyta</taxon>
        <taxon>Embryophyta</taxon>
        <taxon>Tracheophyta</taxon>
        <taxon>Spermatophyta</taxon>
        <taxon>Magnoliopsida</taxon>
        <taxon>Liliopsida</taxon>
        <taxon>Poales</taxon>
        <taxon>Poaceae</taxon>
        <taxon>BOP clade</taxon>
        <taxon>Pooideae</taxon>
        <taxon>Triticodae</taxon>
        <taxon>Triticeae</taxon>
        <taxon>Triticinae</taxon>
        <taxon>Triticum</taxon>
    </lineage>
</organism>
<dbReference type="GO" id="GO:0045732">
    <property type="term" value="P:positive regulation of protein catabolic process"/>
    <property type="evidence" value="ECO:0007669"/>
    <property type="project" value="TreeGrafter"/>
</dbReference>
<reference evidence="5" key="3">
    <citation type="submission" date="2022-06" db="UniProtKB">
        <authorList>
            <consortium name="EnsemblPlants"/>
        </authorList>
    </citation>
    <scope>IDENTIFICATION</scope>
</reference>
<dbReference type="GO" id="GO:0016567">
    <property type="term" value="P:protein ubiquitination"/>
    <property type="evidence" value="ECO:0007669"/>
    <property type="project" value="TreeGrafter"/>
</dbReference>
<evidence type="ECO:0000256" key="3">
    <source>
        <dbReference type="ARBA" id="ARBA00023043"/>
    </source>
</evidence>
<dbReference type="InterPro" id="IPR051573">
    <property type="entry name" value="Ankyrin-SOCS_box_domain"/>
</dbReference>
<feature type="compositionally biased region" description="Polar residues" evidence="4">
    <location>
        <begin position="249"/>
        <end position="259"/>
    </location>
</feature>
<dbReference type="PANTHER" id="PTHR24136:SF40">
    <property type="entry name" value="GENOME ASSEMBLY, CHROMOSOME: II"/>
    <property type="match status" value="1"/>
</dbReference>
<dbReference type="Proteomes" id="UP000015106">
    <property type="component" value="Chromosome 4"/>
</dbReference>
<evidence type="ECO:0000256" key="4">
    <source>
        <dbReference type="SAM" id="MobiDB-lite"/>
    </source>
</evidence>
<dbReference type="AlphaFoldDB" id="A0A8R7U642"/>
<reference evidence="6" key="1">
    <citation type="journal article" date="2013" name="Nature">
        <title>Draft genome of the wheat A-genome progenitor Triticum urartu.</title>
        <authorList>
            <person name="Ling H.Q."/>
            <person name="Zhao S."/>
            <person name="Liu D."/>
            <person name="Wang J."/>
            <person name="Sun H."/>
            <person name="Zhang C."/>
            <person name="Fan H."/>
            <person name="Li D."/>
            <person name="Dong L."/>
            <person name="Tao Y."/>
            <person name="Gao C."/>
            <person name="Wu H."/>
            <person name="Li Y."/>
            <person name="Cui Y."/>
            <person name="Guo X."/>
            <person name="Zheng S."/>
            <person name="Wang B."/>
            <person name="Yu K."/>
            <person name="Liang Q."/>
            <person name="Yang W."/>
            <person name="Lou X."/>
            <person name="Chen J."/>
            <person name="Feng M."/>
            <person name="Jian J."/>
            <person name="Zhang X."/>
            <person name="Luo G."/>
            <person name="Jiang Y."/>
            <person name="Liu J."/>
            <person name="Wang Z."/>
            <person name="Sha Y."/>
            <person name="Zhang B."/>
            <person name="Wu H."/>
            <person name="Tang D."/>
            <person name="Shen Q."/>
            <person name="Xue P."/>
            <person name="Zou S."/>
            <person name="Wang X."/>
            <person name="Liu X."/>
            <person name="Wang F."/>
            <person name="Yang Y."/>
            <person name="An X."/>
            <person name="Dong Z."/>
            <person name="Zhang K."/>
            <person name="Zhang X."/>
            <person name="Luo M.C."/>
            <person name="Dvorak J."/>
            <person name="Tong Y."/>
            <person name="Wang J."/>
            <person name="Yang H."/>
            <person name="Li Z."/>
            <person name="Wang D."/>
            <person name="Zhang A."/>
            <person name="Wang J."/>
        </authorList>
    </citation>
    <scope>NUCLEOTIDE SEQUENCE</scope>
    <source>
        <strain evidence="6">cv. G1812</strain>
    </source>
</reference>
<reference evidence="5" key="2">
    <citation type="submission" date="2018-03" db="EMBL/GenBank/DDBJ databases">
        <title>The Triticum urartu genome reveals the dynamic nature of wheat genome evolution.</title>
        <authorList>
            <person name="Ling H."/>
            <person name="Ma B."/>
            <person name="Shi X."/>
            <person name="Liu H."/>
            <person name="Dong L."/>
            <person name="Sun H."/>
            <person name="Cao Y."/>
            <person name="Gao Q."/>
            <person name="Zheng S."/>
            <person name="Li Y."/>
            <person name="Yu Y."/>
            <person name="Du H."/>
            <person name="Qi M."/>
            <person name="Li Y."/>
            <person name="Yu H."/>
            <person name="Cui Y."/>
            <person name="Wang N."/>
            <person name="Chen C."/>
            <person name="Wu H."/>
            <person name="Zhao Y."/>
            <person name="Zhang J."/>
            <person name="Li Y."/>
            <person name="Zhou W."/>
            <person name="Zhang B."/>
            <person name="Hu W."/>
            <person name="Eijk M."/>
            <person name="Tang J."/>
            <person name="Witsenboer H."/>
            <person name="Zhao S."/>
            <person name="Li Z."/>
            <person name="Zhang A."/>
            <person name="Wang D."/>
            <person name="Liang C."/>
        </authorList>
    </citation>
    <scope>NUCLEOTIDE SEQUENCE [LARGE SCALE GENOMIC DNA]</scope>
    <source>
        <strain evidence="5">cv. G1812</strain>
    </source>
</reference>
<sequence length="296" mass="32970">MKIFLDTIRLLAEKTNNLLEELWNYIEDGKIIQSAVLLLAAQEQIRGVSSSKINGSSKKNGFEIIEKCIMRHSYALRNEKGSLGMVQELLEERKTLNDCAWLLVDVISHAGEDLSAYIQPHSVVSHVEVFQHVSSILKEYGFCPTGDLMDTINLQPYDCRKSNGESCKGLTDANMAVMESAKLNAAEKKAVRKKVGGGWDPTYTKRSFFPYWRSVLQARVPLKVYPAHASSDPRSRVNHGQLHVSLSNSIANGSTTTPNHKLGPVRRTSPLTSNNQPRRCFVTAATGAFRLLKVLK</sequence>
<feature type="region of interest" description="Disordered" evidence="4">
    <location>
        <begin position="249"/>
        <end position="276"/>
    </location>
</feature>
<keyword evidence="6" id="KW-1185">Reference proteome</keyword>
<accession>A0A8R7U642</accession>
<evidence type="ECO:0000256" key="2">
    <source>
        <dbReference type="ARBA" id="ARBA00022737"/>
    </source>
</evidence>
<keyword evidence="3" id="KW-0040">ANK repeat</keyword>